<keyword evidence="7" id="KW-1185">Reference proteome</keyword>
<dbReference type="Pfam" id="PF00172">
    <property type="entry name" value="Zn_clus"/>
    <property type="match status" value="1"/>
</dbReference>
<dbReference type="EMBL" id="MCGT01000051">
    <property type="protein sequence ID" value="ORX44029.1"/>
    <property type="molecule type" value="Genomic_DNA"/>
</dbReference>
<dbReference type="CDD" id="cd00067">
    <property type="entry name" value="GAL4"/>
    <property type="match status" value="1"/>
</dbReference>
<evidence type="ECO:0000256" key="2">
    <source>
        <dbReference type="ARBA" id="ARBA00023125"/>
    </source>
</evidence>
<dbReference type="InterPro" id="IPR050675">
    <property type="entry name" value="OAF3"/>
</dbReference>
<dbReference type="GO" id="GO:0005634">
    <property type="term" value="C:nucleus"/>
    <property type="evidence" value="ECO:0007669"/>
    <property type="project" value="InterPro"/>
</dbReference>
<proteinExistence type="predicted"/>
<protein>
    <recommendedName>
        <fullName evidence="5">Zn(2)-C6 fungal-type domain-containing protein</fullName>
    </recommendedName>
</protein>
<evidence type="ECO:0000256" key="3">
    <source>
        <dbReference type="ARBA" id="ARBA00023163"/>
    </source>
</evidence>
<reference evidence="6 7" key="1">
    <citation type="submission" date="2016-07" db="EMBL/GenBank/DDBJ databases">
        <title>Pervasive Adenine N6-methylation of Active Genes in Fungi.</title>
        <authorList>
            <consortium name="DOE Joint Genome Institute"/>
            <person name="Mondo S.J."/>
            <person name="Dannebaum R.O."/>
            <person name="Kuo R.C."/>
            <person name="Labutti K."/>
            <person name="Haridas S."/>
            <person name="Kuo A."/>
            <person name="Salamov A."/>
            <person name="Ahrendt S.R."/>
            <person name="Lipzen A."/>
            <person name="Sullivan W."/>
            <person name="Andreopoulos W.B."/>
            <person name="Clum A."/>
            <person name="Lindquist E."/>
            <person name="Daum C."/>
            <person name="Ramamoorthy G.K."/>
            <person name="Gryganskyi A."/>
            <person name="Culley D."/>
            <person name="Magnuson J.K."/>
            <person name="James T.Y."/>
            <person name="O'Malley M.A."/>
            <person name="Stajich J.E."/>
            <person name="Spatafora J.W."/>
            <person name="Visel A."/>
            <person name="Grigoriev I.V."/>
        </authorList>
    </citation>
    <scope>NUCLEOTIDE SEQUENCE [LARGE SCALE GENOMIC DNA]</scope>
    <source>
        <strain evidence="6 7">NRRL 3301</strain>
    </source>
</reference>
<dbReference type="Gene3D" id="4.10.240.10">
    <property type="entry name" value="Zn(2)-C6 fungal-type DNA-binding domain"/>
    <property type="match status" value="1"/>
</dbReference>
<dbReference type="PROSITE" id="PS50048">
    <property type="entry name" value="ZN2_CY6_FUNGAL_2"/>
    <property type="match status" value="1"/>
</dbReference>
<dbReference type="GO" id="GO:0000981">
    <property type="term" value="F:DNA-binding transcription factor activity, RNA polymerase II-specific"/>
    <property type="evidence" value="ECO:0007669"/>
    <property type="project" value="InterPro"/>
</dbReference>
<dbReference type="OrthoDB" id="2123952at2759"/>
<dbReference type="SUPFAM" id="SSF57701">
    <property type="entry name" value="Zn2/Cys6 DNA-binding domain"/>
    <property type="match status" value="1"/>
</dbReference>
<keyword evidence="1" id="KW-0805">Transcription regulation</keyword>
<dbReference type="InterPro" id="IPR036864">
    <property type="entry name" value="Zn2-C6_fun-type_DNA-bd_sf"/>
</dbReference>
<dbReference type="GO" id="GO:0008270">
    <property type="term" value="F:zinc ion binding"/>
    <property type="evidence" value="ECO:0007669"/>
    <property type="project" value="InterPro"/>
</dbReference>
<comment type="caution">
    <text evidence="6">The sequence shown here is derived from an EMBL/GenBank/DDBJ whole genome shotgun (WGS) entry which is preliminary data.</text>
</comment>
<evidence type="ECO:0000256" key="4">
    <source>
        <dbReference type="ARBA" id="ARBA00023242"/>
    </source>
</evidence>
<dbReference type="InterPro" id="IPR001138">
    <property type="entry name" value="Zn2Cys6_DnaBD"/>
</dbReference>
<name>A0A1X2G3R0_9FUNG</name>
<keyword evidence="4" id="KW-0539">Nucleus</keyword>
<evidence type="ECO:0000256" key="1">
    <source>
        <dbReference type="ARBA" id="ARBA00023015"/>
    </source>
</evidence>
<dbReference type="PANTHER" id="PTHR31069">
    <property type="entry name" value="OLEATE-ACTIVATED TRANSCRIPTION FACTOR 1-RELATED"/>
    <property type="match status" value="1"/>
</dbReference>
<dbReference type="PANTHER" id="PTHR31069:SF32">
    <property type="entry name" value="ARGININE METABOLISM REGULATION PROTEIN II"/>
    <property type="match status" value="1"/>
</dbReference>
<accession>A0A1X2G3R0</accession>
<dbReference type="InterPro" id="IPR020448">
    <property type="entry name" value="Maltose_ferment_reg_DNA-bd"/>
</dbReference>
<sequence>MSEPCPDPRIKKKRIKVTLACLMCRKKKVKCNGAQPNCSRCEAKGLDCEYIERNQRRGP</sequence>
<organism evidence="6 7">
    <name type="scientific">Hesseltinella vesiculosa</name>
    <dbReference type="NCBI Taxonomy" id="101127"/>
    <lineage>
        <taxon>Eukaryota</taxon>
        <taxon>Fungi</taxon>
        <taxon>Fungi incertae sedis</taxon>
        <taxon>Mucoromycota</taxon>
        <taxon>Mucoromycotina</taxon>
        <taxon>Mucoromycetes</taxon>
        <taxon>Mucorales</taxon>
        <taxon>Cunninghamellaceae</taxon>
        <taxon>Hesseltinella</taxon>
    </lineage>
</organism>
<feature type="domain" description="Zn(2)-C6 fungal-type" evidence="5">
    <location>
        <begin position="20"/>
        <end position="50"/>
    </location>
</feature>
<dbReference type="STRING" id="101127.A0A1X2G3R0"/>
<evidence type="ECO:0000259" key="5">
    <source>
        <dbReference type="PROSITE" id="PS50048"/>
    </source>
</evidence>
<evidence type="ECO:0000313" key="6">
    <source>
        <dbReference type="EMBL" id="ORX44029.1"/>
    </source>
</evidence>
<dbReference type="Proteomes" id="UP000242146">
    <property type="component" value="Unassembled WGS sequence"/>
</dbReference>
<gene>
    <name evidence="6" type="ORF">DM01DRAFT_260316</name>
</gene>
<dbReference type="GO" id="GO:0003677">
    <property type="term" value="F:DNA binding"/>
    <property type="evidence" value="ECO:0007669"/>
    <property type="project" value="UniProtKB-KW"/>
</dbReference>
<evidence type="ECO:0000313" key="7">
    <source>
        <dbReference type="Proteomes" id="UP000242146"/>
    </source>
</evidence>
<dbReference type="PRINTS" id="PR00755">
    <property type="entry name" value="AFLATOXINBRP"/>
</dbReference>
<dbReference type="SMART" id="SM00066">
    <property type="entry name" value="GAL4"/>
    <property type="match status" value="1"/>
</dbReference>
<dbReference type="PRINTS" id="PR00054">
    <property type="entry name" value="FUNGALZNCYS"/>
</dbReference>
<dbReference type="PROSITE" id="PS00463">
    <property type="entry name" value="ZN2_CY6_FUNGAL_1"/>
    <property type="match status" value="1"/>
</dbReference>
<feature type="non-terminal residue" evidence="6">
    <location>
        <position position="59"/>
    </location>
</feature>
<keyword evidence="3" id="KW-0804">Transcription</keyword>
<keyword evidence="2" id="KW-0238">DNA-binding</keyword>
<dbReference type="AlphaFoldDB" id="A0A1X2G3R0"/>